<feature type="compositionally biased region" description="Polar residues" evidence="1">
    <location>
        <begin position="43"/>
        <end position="52"/>
    </location>
</feature>
<feature type="region of interest" description="Disordered" evidence="1">
    <location>
        <begin position="1"/>
        <end position="74"/>
    </location>
</feature>
<sequence length="126" mass="13735">MRAYLPRPSRRLAGKPPSRQPNHREVLRLDVSCGGRRVRASLPDQNAQTGEQAENGAEPSHAPSSPAAVERAEPPGFVVGRNILLRLEQRTNPECRLAGSMMTHACISMKLETVKSLGRSQRTASA</sequence>
<reference evidence="2 3" key="1">
    <citation type="submission" date="2021-06" db="EMBL/GenBank/DDBJ databases">
        <authorList>
            <person name="Palmer J.M."/>
        </authorList>
    </citation>
    <scope>NUCLEOTIDE SEQUENCE [LARGE SCALE GENOMIC DNA]</scope>
    <source>
        <strain evidence="2 3">CL_MEX2019</strain>
        <tissue evidence="2">Muscle</tissue>
    </source>
</reference>
<feature type="compositionally biased region" description="Low complexity" evidence="1">
    <location>
        <begin position="59"/>
        <end position="68"/>
    </location>
</feature>
<protein>
    <submittedName>
        <fullName evidence="2">Uncharacterized protein</fullName>
    </submittedName>
</protein>
<evidence type="ECO:0000313" key="2">
    <source>
        <dbReference type="EMBL" id="MED6289796.1"/>
    </source>
</evidence>
<dbReference type="Proteomes" id="UP001352852">
    <property type="component" value="Unassembled WGS sequence"/>
</dbReference>
<gene>
    <name evidence="2" type="ORF">CHARACLAT_006635</name>
</gene>
<evidence type="ECO:0000313" key="3">
    <source>
        <dbReference type="Proteomes" id="UP001352852"/>
    </source>
</evidence>
<evidence type="ECO:0000256" key="1">
    <source>
        <dbReference type="SAM" id="MobiDB-lite"/>
    </source>
</evidence>
<name>A0ABU7ERX8_9TELE</name>
<comment type="caution">
    <text evidence="2">The sequence shown here is derived from an EMBL/GenBank/DDBJ whole genome shotgun (WGS) entry which is preliminary data.</text>
</comment>
<dbReference type="EMBL" id="JAHUTJ010065924">
    <property type="protein sequence ID" value="MED6289796.1"/>
    <property type="molecule type" value="Genomic_DNA"/>
</dbReference>
<organism evidence="2 3">
    <name type="scientific">Characodon lateralis</name>
    <dbReference type="NCBI Taxonomy" id="208331"/>
    <lineage>
        <taxon>Eukaryota</taxon>
        <taxon>Metazoa</taxon>
        <taxon>Chordata</taxon>
        <taxon>Craniata</taxon>
        <taxon>Vertebrata</taxon>
        <taxon>Euteleostomi</taxon>
        <taxon>Actinopterygii</taxon>
        <taxon>Neopterygii</taxon>
        <taxon>Teleostei</taxon>
        <taxon>Neoteleostei</taxon>
        <taxon>Acanthomorphata</taxon>
        <taxon>Ovalentaria</taxon>
        <taxon>Atherinomorphae</taxon>
        <taxon>Cyprinodontiformes</taxon>
        <taxon>Goodeidae</taxon>
        <taxon>Characodon</taxon>
    </lineage>
</organism>
<accession>A0ABU7ERX8</accession>
<keyword evidence="3" id="KW-1185">Reference proteome</keyword>
<proteinExistence type="predicted"/>